<dbReference type="OrthoDB" id="9808275at2"/>
<dbReference type="InterPro" id="IPR049071">
    <property type="entry name" value="MPI_cupin_dom"/>
</dbReference>
<dbReference type="InterPro" id="IPR011051">
    <property type="entry name" value="RmlC_Cupin_sf"/>
</dbReference>
<comment type="caution">
    <text evidence="5">The sequence shown here is derived from an EMBL/GenBank/DDBJ whole genome shotgun (WGS) entry which is preliminary data.</text>
</comment>
<protein>
    <recommendedName>
        <fullName evidence="1">Phosphohexomutase</fullName>
    </recommendedName>
    <alternativeName>
        <fullName evidence="2">Phosphomannose isomerase</fullName>
    </alternativeName>
</protein>
<dbReference type="InterPro" id="IPR014710">
    <property type="entry name" value="RmlC-like_jellyroll"/>
</dbReference>
<dbReference type="Pfam" id="PF21621">
    <property type="entry name" value="MPI_cupin_dom"/>
    <property type="match status" value="1"/>
</dbReference>
<dbReference type="Pfam" id="PF20511">
    <property type="entry name" value="PMI_typeI_cat"/>
    <property type="match status" value="1"/>
</dbReference>
<dbReference type="InterPro" id="IPR046457">
    <property type="entry name" value="PMI_typeI_cat"/>
</dbReference>
<accession>D6U706</accession>
<feature type="domain" description="Mannose-6-phosphate isomerase cupin" evidence="4">
    <location>
        <begin position="307"/>
        <end position="358"/>
    </location>
</feature>
<feature type="domain" description="Phosphomannose isomerase type I catalytic" evidence="3">
    <location>
        <begin position="73"/>
        <end position="129"/>
    </location>
</feature>
<dbReference type="GO" id="GO:0004476">
    <property type="term" value="F:mannose-6-phosphate isomerase activity"/>
    <property type="evidence" value="ECO:0007669"/>
    <property type="project" value="InterPro"/>
</dbReference>
<proteinExistence type="predicted"/>
<gene>
    <name evidence="5" type="ORF">Krac_0147</name>
</gene>
<organism evidence="5 6">
    <name type="scientific">Ktedonobacter racemifer DSM 44963</name>
    <dbReference type="NCBI Taxonomy" id="485913"/>
    <lineage>
        <taxon>Bacteria</taxon>
        <taxon>Bacillati</taxon>
        <taxon>Chloroflexota</taxon>
        <taxon>Ktedonobacteria</taxon>
        <taxon>Ktedonobacterales</taxon>
        <taxon>Ktedonobacteraceae</taxon>
        <taxon>Ktedonobacter</taxon>
    </lineage>
</organism>
<dbReference type="AlphaFoldDB" id="D6U706"/>
<evidence type="ECO:0000259" key="3">
    <source>
        <dbReference type="Pfam" id="PF20511"/>
    </source>
</evidence>
<dbReference type="RefSeq" id="WP_007921658.1">
    <property type="nucleotide sequence ID" value="NZ_ADVG01000005.1"/>
</dbReference>
<reference evidence="5 6" key="1">
    <citation type="journal article" date="2011" name="Stand. Genomic Sci.">
        <title>Non-contiguous finished genome sequence and contextual data of the filamentous soil bacterium Ktedonobacter racemifer type strain (SOSP1-21).</title>
        <authorList>
            <person name="Chang Y.J."/>
            <person name="Land M."/>
            <person name="Hauser L."/>
            <person name="Chertkov O."/>
            <person name="Del Rio T.G."/>
            <person name="Nolan M."/>
            <person name="Copeland A."/>
            <person name="Tice H."/>
            <person name="Cheng J.F."/>
            <person name="Lucas S."/>
            <person name="Han C."/>
            <person name="Goodwin L."/>
            <person name="Pitluck S."/>
            <person name="Ivanova N."/>
            <person name="Ovchinikova G."/>
            <person name="Pati A."/>
            <person name="Chen A."/>
            <person name="Palaniappan K."/>
            <person name="Mavromatis K."/>
            <person name="Liolios K."/>
            <person name="Brettin T."/>
            <person name="Fiebig A."/>
            <person name="Rohde M."/>
            <person name="Abt B."/>
            <person name="Goker M."/>
            <person name="Detter J.C."/>
            <person name="Woyke T."/>
            <person name="Bristow J."/>
            <person name="Eisen J.A."/>
            <person name="Markowitz V."/>
            <person name="Hugenholtz P."/>
            <person name="Kyrpides N.C."/>
            <person name="Klenk H.P."/>
            <person name="Lapidus A."/>
        </authorList>
    </citation>
    <scope>NUCLEOTIDE SEQUENCE [LARGE SCALE GENOMIC DNA]</scope>
    <source>
        <strain evidence="6">DSM 44963</strain>
    </source>
</reference>
<keyword evidence="5" id="KW-0413">Isomerase</keyword>
<dbReference type="Gene3D" id="2.60.120.10">
    <property type="entry name" value="Jelly Rolls"/>
    <property type="match status" value="2"/>
</dbReference>
<dbReference type="InParanoid" id="D6U706"/>
<sequence length="369" mass="41391">MANTFSQPLEVLPTRVRRTYRGGSLIDRWHGVPNADDSDRPEEWLASVTRAVNPGFPPIENEGLSRVQFGGKEQLLLDVFEAAEEAMLGSKHIKQYGRQLGMLAKLIDSSERLSIQVHPDKPFAKRYFHSDYGKTECWYILGTRRGNGQEPYLLMGFRPGITKEYWHKLYVEQDIEGMVACLNKVTPKPGDTFFIPGGLPHAIGPGCFLLEIQEPTDYTLRSECTRQDGTPIPEQLIHQGLGEKLLMECFHYVGMTEEQLDARCRLQPKTLFYSMDGSCTLLVGEDVTPCFSIQRIICNQVLDFKPTGASILVVLEGEGELLFNQTGIALVKGSRFFLPAGVKHFTLHGKPQLDCIRCYPPGAVLDVPE</sequence>
<dbReference type="EMBL" id="ADVG01000005">
    <property type="protein sequence ID" value="EFH79667.1"/>
    <property type="molecule type" value="Genomic_DNA"/>
</dbReference>
<name>D6U706_KTERA</name>
<keyword evidence="6" id="KW-1185">Reference proteome</keyword>
<evidence type="ECO:0000313" key="5">
    <source>
        <dbReference type="EMBL" id="EFH79667.1"/>
    </source>
</evidence>
<dbReference type="SUPFAM" id="SSF51182">
    <property type="entry name" value="RmlC-like cupins"/>
    <property type="match status" value="1"/>
</dbReference>
<dbReference type="CDD" id="cd07010">
    <property type="entry name" value="cupin_PMI_type_I_N_bac"/>
    <property type="match status" value="1"/>
</dbReference>
<dbReference type="Proteomes" id="UP000004508">
    <property type="component" value="Unassembled WGS sequence"/>
</dbReference>
<dbReference type="eggNOG" id="COG1482">
    <property type="taxonomic scope" value="Bacteria"/>
</dbReference>
<dbReference type="GO" id="GO:0008270">
    <property type="term" value="F:zinc ion binding"/>
    <property type="evidence" value="ECO:0007669"/>
    <property type="project" value="InterPro"/>
</dbReference>
<evidence type="ECO:0000259" key="4">
    <source>
        <dbReference type="Pfam" id="PF21621"/>
    </source>
</evidence>
<dbReference type="STRING" id="485913.Krac_0147"/>
<evidence type="ECO:0000256" key="2">
    <source>
        <dbReference type="ARBA" id="ARBA00030762"/>
    </source>
</evidence>
<evidence type="ECO:0000313" key="6">
    <source>
        <dbReference type="Proteomes" id="UP000004508"/>
    </source>
</evidence>
<evidence type="ECO:0000256" key="1">
    <source>
        <dbReference type="ARBA" id="ARBA00029741"/>
    </source>
</evidence>